<feature type="region of interest" description="Disordered" evidence="1">
    <location>
        <begin position="170"/>
        <end position="211"/>
    </location>
</feature>
<accession>A0A316V4I3</accession>
<protein>
    <submittedName>
        <fullName evidence="3">Uncharacterized protein</fullName>
    </submittedName>
</protein>
<keyword evidence="2" id="KW-1133">Transmembrane helix</keyword>
<evidence type="ECO:0000313" key="3">
    <source>
        <dbReference type="EMBL" id="PWN32469.1"/>
    </source>
</evidence>
<feature type="region of interest" description="Disordered" evidence="1">
    <location>
        <begin position="225"/>
        <end position="268"/>
    </location>
</feature>
<feature type="region of interest" description="Disordered" evidence="1">
    <location>
        <begin position="848"/>
        <end position="867"/>
    </location>
</feature>
<feature type="region of interest" description="Disordered" evidence="1">
    <location>
        <begin position="874"/>
        <end position="1049"/>
    </location>
</feature>
<evidence type="ECO:0000313" key="4">
    <source>
        <dbReference type="Proteomes" id="UP000245771"/>
    </source>
</evidence>
<feature type="region of interest" description="Disordered" evidence="1">
    <location>
        <begin position="1083"/>
        <end position="1113"/>
    </location>
</feature>
<reference evidence="3 4" key="1">
    <citation type="journal article" date="2018" name="Mol. Biol. Evol.">
        <title>Broad Genomic Sampling Reveals a Smut Pathogenic Ancestry of the Fungal Clade Ustilaginomycotina.</title>
        <authorList>
            <person name="Kijpornyongpan T."/>
            <person name="Mondo S.J."/>
            <person name="Barry K."/>
            <person name="Sandor L."/>
            <person name="Lee J."/>
            <person name="Lipzen A."/>
            <person name="Pangilinan J."/>
            <person name="LaButti K."/>
            <person name="Hainaut M."/>
            <person name="Henrissat B."/>
            <person name="Grigoriev I.V."/>
            <person name="Spatafora J.W."/>
            <person name="Aime M.C."/>
        </authorList>
    </citation>
    <scope>NUCLEOTIDE SEQUENCE [LARGE SCALE GENOMIC DNA]</scope>
    <source>
        <strain evidence="3 4">MCA 3882</strain>
    </source>
</reference>
<feature type="compositionally biased region" description="Polar residues" evidence="1">
    <location>
        <begin position="606"/>
        <end position="615"/>
    </location>
</feature>
<feature type="compositionally biased region" description="Acidic residues" evidence="1">
    <location>
        <begin position="1037"/>
        <end position="1048"/>
    </location>
</feature>
<gene>
    <name evidence="3" type="ORF">FA14DRAFT_74540</name>
</gene>
<feature type="region of interest" description="Disordered" evidence="1">
    <location>
        <begin position="48"/>
        <end position="115"/>
    </location>
</feature>
<sequence>MDVAQASPGGLFDPATLAGAVTNAVVATQAAAAALPTIVAAPTTAAAETPNDGLVTPTSQALPESSISDTPASTTPDEASSSSPISSSASMSSKSSASLSSTASSTNTADAKNNNNGNGGYKFHIAWLIPVFVILGLLLMLAVGGKIWGRVSFAKERAVKRQQRLLAQRKASMIQQQSQRNSQVESDYNEQGEWQEKGWGQYNHPPNPDESLEMQRKYAEFDAIEEEEEDEYRKSSSSQDHRQQEGVELYDGPVHMPYDDGSETESEHELKGPLSALGGHLAGQRNGRALPPPARMEMERYGNMVKANSWWSVQWNRHFGAGEDDNGRYAGVVDEEKRRKSRDTASAWLAGQRSALGSTDNLAEATPQQQLTGNAWSRFKQSIGWGFDGSSPALDMDRRNRAHALVLTPQPPTLWSRIPLEDDDNYTGDFARRQSVASRSHAPVELFDAPVNLERQQSFGRPVISSMALDRSLPPTPFSPIGTPAPANALMGPSGKKREGSLKRARTMEANTSTPNSQISSRSHTMKEPKRSALSRSNTSNQAKRSKSLRFSEDVPAKQPAAESDEEDDENNLRRYKSMSSVAASAANAAREKDSKAGARKEGMSRQKTFAGQSPKTKRKPAPITPDAEVDTGKSTFTALKPVREVQKRPVNFGSDEENDSKVSKPDGSSQIPSVDSFVLARSRTKKQKQLDRINSLSEKDLNAMDVDEEARMKIDSLKEQITEQEDLNRSPDLQAVDDLATEIDSVLLSVIARSNTSKSYARSVGGFASAAPTPHMKATEENETPSKFNKSPALPPATPTTPMTPRTMARTGTWHKKNGRWVRTSPTTGKEQITSLQNTPIAAMGKTVVPTSPFTPTGKTGTMKLPTSLPKALLSGSPERKIIPLPLGDKEDRYTPHGAGSVISSHSASGRSNVSETSNKSSKASFANQYAIGDSRGNLRPESGSGLMTNRRSVHSQISEHDLFFTSRQAPSSTGSESPTKSHSLRSDHSSTVASVDDDTEPETREKTGFSPKRRAALAKRKESPRRYTAKLSTGEETEDEDDENFDASDIIDAYNALKTPKSENGDSIFDGDEILSPEQINANAQQQQQQQYRLHTGKSLRTPAEKKRERQYAMDRVQSIVTRAHAARLQKTPPELWMDN</sequence>
<feature type="compositionally biased region" description="Low complexity" evidence="1">
    <location>
        <begin position="79"/>
        <end position="105"/>
    </location>
</feature>
<keyword evidence="2" id="KW-0812">Transmembrane</keyword>
<feature type="compositionally biased region" description="Basic and acidic residues" evidence="1">
    <location>
        <begin position="231"/>
        <end position="245"/>
    </location>
</feature>
<feature type="compositionally biased region" description="Polar residues" evidence="1">
    <location>
        <begin position="947"/>
        <end position="958"/>
    </location>
</feature>
<feature type="transmembrane region" description="Helical" evidence="2">
    <location>
        <begin position="125"/>
        <end position="148"/>
    </location>
</feature>
<dbReference type="EMBL" id="KZ819605">
    <property type="protein sequence ID" value="PWN32469.1"/>
    <property type="molecule type" value="Genomic_DNA"/>
</dbReference>
<feature type="compositionally biased region" description="Polar residues" evidence="1">
    <location>
        <begin position="509"/>
        <end position="523"/>
    </location>
</feature>
<feature type="compositionally biased region" description="Polar residues" evidence="1">
    <location>
        <begin position="56"/>
        <end position="78"/>
    </location>
</feature>
<feature type="region of interest" description="Disordered" evidence="1">
    <location>
        <begin position="470"/>
        <end position="693"/>
    </location>
</feature>
<dbReference type="STRING" id="1280837.A0A316V4I3"/>
<feature type="compositionally biased region" description="Basic and acidic residues" evidence="1">
    <location>
        <begin position="879"/>
        <end position="896"/>
    </location>
</feature>
<keyword evidence="2" id="KW-0472">Membrane</keyword>
<evidence type="ECO:0000256" key="1">
    <source>
        <dbReference type="SAM" id="MobiDB-lite"/>
    </source>
</evidence>
<feature type="compositionally biased region" description="Basic and acidic residues" evidence="1">
    <location>
        <begin position="590"/>
        <end position="605"/>
    </location>
</feature>
<feature type="compositionally biased region" description="Polar residues" evidence="1">
    <location>
        <begin position="967"/>
        <end position="983"/>
    </location>
</feature>
<feature type="compositionally biased region" description="Polar residues" evidence="1">
    <location>
        <begin position="173"/>
        <end position="186"/>
    </location>
</feature>
<dbReference type="InParanoid" id="A0A316V4I3"/>
<dbReference type="AlphaFoldDB" id="A0A316V4I3"/>
<feature type="region of interest" description="Disordered" evidence="1">
    <location>
        <begin position="769"/>
        <end position="811"/>
    </location>
</feature>
<dbReference type="Proteomes" id="UP000245771">
    <property type="component" value="Unassembled WGS sequence"/>
</dbReference>
<keyword evidence="4" id="KW-1185">Reference proteome</keyword>
<feature type="compositionally biased region" description="Low complexity" evidence="1">
    <location>
        <begin position="578"/>
        <end position="589"/>
    </location>
</feature>
<dbReference type="GeneID" id="37024588"/>
<dbReference type="OrthoDB" id="3361396at2759"/>
<feature type="compositionally biased region" description="Polar residues" evidence="1">
    <location>
        <begin position="903"/>
        <end position="929"/>
    </location>
</feature>
<dbReference type="RefSeq" id="XP_025352771.1">
    <property type="nucleotide sequence ID" value="XM_025502807.1"/>
</dbReference>
<feature type="compositionally biased region" description="Polar residues" evidence="1">
    <location>
        <begin position="850"/>
        <end position="861"/>
    </location>
</feature>
<feature type="compositionally biased region" description="Low complexity" evidence="1">
    <location>
        <begin position="801"/>
        <end position="811"/>
    </location>
</feature>
<proteinExistence type="predicted"/>
<name>A0A316V4I3_9BASI</name>
<organism evidence="3 4">
    <name type="scientific">Meira miltonrushii</name>
    <dbReference type="NCBI Taxonomy" id="1280837"/>
    <lineage>
        <taxon>Eukaryota</taxon>
        <taxon>Fungi</taxon>
        <taxon>Dikarya</taxon>
        <taxon>Basidiomycota</taxon>
        <taxon>Ustilaginomycotina</taxon>
        <taxon>Exobasidiomycetes</taxon>
        <taxon>Exobasidiales</taxon>
        <taxon>Brachybasidiaceae</taxon>
        <taxon>Meira</taxon>
    </lineage>
</organism>
<feature type="compositionally biased region" description="Polar residues" evidence="1">
    <location>
        <begin position="534"/>
        <end position="543"/>
    </location>
</feature>
<evidence type="ECO:0000256" key="2">
    <source>
        <dbReference type="SAM" id="Phobius"/>
    </source>
</evidence>